<keyword evidence="4" id="KW-1185">Reference proteome</keyword>
<dbReference type="SUPFAM" id="SSF49482">
    <property type="entry name" value="Aromatic compound dioxygenase"/>
    <property type="match status" value="1"/>
</dbReference>
<accession>A0A6A6BUP2</accession>
<dbReference type="OrthoDB" id="121380at2759"/>
<dbReference type="PANTHER" id="PTHR34315">
    <property type="match status" value="1"/>
</dbReference>
<feature type="domain" description="Intradiol ring-cleavage dioxygenases" evidence="2">
    <location>
        <begin position="110"/>
        <end position="230"/>
    </location>
</feature>
<evidence type="ECO:0000313" key="3">
    <source>
        <dbReference type="EMBL" id="KAF2146995.1"/>
    </source>
</evidence>
<dbReference type="Proteomes" id="UP000799438">
    <property type="component" value="Unassembled WGS sequence"/>
</dbReference>
<dbReference type="Gene3D" id="2.60.130.10">
    <property type="entry name" value="Aromatic compound dioxygenase"/>
    <property type="match status" value="1"/>
</dbReference>
<dbReference type="Pfam" id="PF00775">
    <property type="entry name" value="Dioxygenase_C"/>
    <property type="match status" value="1"/>
</dbReference>
<evidence type="ECO:0000256" key="1">
    <source>
        <dbReference type="SAM" id="SignalP"/>
    </source>
</evidence>
<gene>
    <name evidence="3" type="ORF">K452DRAFT_218130</name>
</gene>
<dbReference type="GO" id="GO:0016702">
    <property type="term" value="F:oxidoreductase activity, acting on single donors with incorporation of molecular oxygen, incorporation of two atoms of oxygen"/>
    <property type="evidence" value="ECO:0007669"/>
    <property type="project" value="InterPro"/>
</dbReference>
<reference evidence="3" key="1">
    <citation type="journal article" date="2020" name="Stud. Mycol.">
        <title>101 Dothideomycetes genomes: a test case for predicting lifestyles and emergence of pathogens.</title>
        <authorList>
            <person name="Haridas S."/>
            <person name="Albert R."/>
            <person name="Binder M."/>
            <person name="Bloem J."/>
            <person name="Labutti K."/>
            <person name="Salamov A."/>
            <person name="Andreopoulos B."/>
            <person name="Baker S."/>
            <person name="Barry K."/>
            <person name="Bills G."/>
            <person name="Bluhm B."/>
            <person name="Cannon C."/>
            <person name="Castanera R."/>
            <person name="Culley D."/>
            <person name="Daum C."/>
            <person name="Ezra D."/>
            <person name="Gonzalez J."/>
            <person name="Henrissat B."/>
            <person name="Kuo A."/>
            <person name="Liang C."/>
            <person name="Lipzen A."/>
            <person name="Lutzoni F."/>
            <person name="Magnuson J."/>
            <person name="Mondo S."/>
            <person name="Nolan M."/>
            <person name="Ohm R."/>
            <person name="Pangilinan J."/>
            <person name="Park H.-J."/>
            <person name="Ramirez L."/>
            <person name="Alfaro M."/>
            <person name="Sun H."/>
            <person name="Tritt A."/>
            <person name="Yoshinaga Y."/>
            <person name="Zwiers L.-H."/>
            <person name="Turgeon B."/>
            <person name="Goodwin S."/>
            <person name="Spatafora J."/>
            <person name="Crous P."/>
            <person name="Grigoriev I."/>
        </authorList>
    </citation>
    <scope>NUCLEOTIDE SEQUENCE</scope>
    <source>
        <strain evidence="3">CBS 121167</strain>
    </source>
</reference>
<organism evidence="3 4">
    <name type="scientific">Aplosporella prunicola CBS 121167</name>
    <dbReference type="NCBI Taxonomy" id="1176127"/>
    <lineage>
        <taxon>Eukaryota</taxon>
        <taxon>Fungi</taxon>
        <taxon>Dikarya</taxon>
        <taxon>Ascomycota</taxon>
        <taxon>Pezizomycotina</taxon>
        <taxon>Dothideomycetes</taxon>
        <taxon>Dothideomycetes incertae sedis</taxon>
        <taxon>Botryosphaeriales</taxon>
        <taxon>Aplosporellaceae</taxon>
        <taxon>Aplosporella</taxon>
    </lineage>
</organism>
<evidence type="ECO:0000259" key="2">
    <source>
        <dbReference type="Pfam" id="PF00775"/>
    </source>
</evidence>
<dbReference type="GO" id="GO:0008199">
    <property type="term" value="F:ferric iron binding"/>
    <property type="evidence" value="ECO:0007669"/>
    <property type="project" value="InterPro"/>
</dbReference>
<feature type="signal peptide" evidence="1">
    <location>
        <begin position="1"/>
        <end position="19"/>
    </location>
</feature>
<proteinExistence type="predicted"/>
<dbReference type="InterPro" id="IPR015889">
    <property type="entry name" value="Intradiol_dOase_core"/>
</dbReference>
<dbReference type="AlphaFoldDB" id="A0A6A6BUP2"/>
<dbReference type="EMBL" id="ML995474">
    <property type="protein sequence ID" value="KAF2146995.1"/>
    <property type="molecule type" value="Genomic_DNA"/>
</dbReference>
<evidence type="ECO:0000313" key="4">
    <source>
        <dbReference type="Proteomes" id="UP000799438"/>
    </source>
</evidence>
<feature type="chain" id="PRO_5025637933" description="Intradiol ring-cleavage dioxygenases domain-containing protein" evidence="1">
    <location>
        <begin position="20"/>
        <end position="337"/>
    </location>
</feature>
<dbReference type="InterPro" id="IPR000627">
    <property type="entry name" value="Intradiol_dOase_C"/>
</dbReference>
<dbReference type="RefSeq" id="XP_033402703.1">
    <property type="nucleotide sequence ID" value="XM_033536340.1"/>
</dbReference>
<name>A0A6A6BUP2_9PEZI</name>
<sequence>MKFATVLSTAGLLSTAVLAHPGGHHVPRAEMERQAALSKRCASQAGLMNEKRYTRRMKAKRSLDIEERSDAGDAIYKMNIDAPYYDVLQNDTCVLSPDVTQGPYLWNRAQIKRQDMSEDQPGVPLWLDIGVLDMATCEPLPNALVSFWHCNATGSYSSFTGLDPNQGFKDYLHEANIRNFTIGKSDLHTDDTTFLRGIWPSNDEGMLEMKTVFPGFYAGRTIHVHAQIYTDWTLHDNGTLQSGHVVSTGQLYFPENVTKTLMKLEPYKSHTEIERVTNEEDHHIGEGRVGGYDPVVNVVPADGENIENGIIGYITMGVDTTDNYKEPEGDDQFWFKK</sequence>
<dbReference type="PANTHER" id="PTHR34315:SF1">
    <property type="entry name" value="INTRADIOL RING-CLEAVAGE DIOXYGENASES DOMAIN-CONTAINING PROTEIN-RELATED"/>
    <property type="match status" value="1"/>
</dbReference>
<dbReference type="GeneID" id="54293836"/>
<dbReference type="CDD" id="cd03457">
    <property type="entry name" value="intradiol_dioxygenase_like"/>
    <property type="match status" value="1"/>
</dbReference>
<protein>
    <recommendedName>
        <fullName evidence="2">Intradiol ring-cleavage dioxygenases domain-containing protein</fullName>
    </recommendedName>
</protein>
<keyword evidence="1" id="KW-0732">Signal</keyword>